<dbReference type="PROSITE" id="PS50931">
    <property type="entry name" value="HTH_LYSR"/>
    <property type="match status" value="1"/>
</dbReference>
<comment type="caution">
    <text evidence="6">The sequence shown here is derived from an EMBL/GenBank/DDBJ whole genome shotgun (WGS) entry which is preliminary data.</text>
</comment>
<comment type="similarity">
    <text evidence="1">Belongs to the LysR transcriptional regulatory family.</text>
</comment>
<dbReference type="FunFam" id="3.40.190.290:FF:000001">
    <property type="entry name" value="Transcriptional regulator, LysR family"/>
    <property type="match status" value="1"/>
</dbReference>
<dbReference type="Pfam" id="PF00126">
    <property type="entry name" value="HTH_1"/>
    <property type="match status" value="1"/>
</dbReference>
<dbReference type="InterPro" id="IPR000847">
    <property type="entry name" value="LysR_HTH_N"/>
</dbReference>
<evidence type="ECO:0000256" key="3">
    <source>
        <dbReference type="ARBA" id="ARBA00023125"/>
    </source>
</evidence>
<reference evidence="6 8" key="1">
    <citation type="submission" date="2018-02" db="EMBL/GenBank/DDBJ databases">
        <title>Reclassifiation of [Polyangium] brachysporum DSM 7029 as Guopingzhaonella breviflexa gen. nov., sp. nov., a member of the family Comamonadaceae.</title>
        <authorList>
            <person name="Tang B."/>
        </authorList>
    </citation>
    <scope>NUCLEOTIDE SEQUENCE [LARGE SCALE GENOMIC DNA]</scope>
    <source>
        <strain evidence="6 8">DSM 15344</strain>
    </source>
</reference>
<evidence type="ECO:0000256" key="4">
    <source>
        <dbReference type="ARBA" id="ARBA00023163"/>
    </source>
</evidence>
<dbReference type="EMBL" id="SLXF01000004">
    <property type="protein sequence ID" value="TCP07598.1"/>
    <property type="molecule type" value="Genomic_DNA"/>
</dbReference>
<evidence type="ECO:0000313" key="8">
    <source>
        <dbReference type="Proteomes" id="UP000239406"/>
    </source>
</evidence>
<dbReference type="PANTHER" id="PTHR30537:SF17">
    <property type="entry name" value="LYSR-FAMILY REGULATORY PROTEIN"/>
    <property type="match status" value="1"/>
</dbReference>
<reference evidence="7 9" key="2">
    <citation type="submission" date="2019-03" db="EMBL/GenBank/DDBJ databases">
        <title>Genomic Encyclopedia of Type Strains, Phase IV (KMG-IV): sequencing the most valuable type-strain genomes for metagenomic binning, comparative biology and taxonomic classification.</title>
        <authorList>
            <person name="Goeker M."/>
        </authorList>
    </citation>
    <scope>NUCLEOTIDE SEQUENCE [LARGE SCALE GENOMIC DNA]</scope>
    <source>
        <strain evidence="7 9">DSM 15264</strain>
    </source>
</reference>
<evidence type="ECO:0000259" key="5">
    <source>
        <dbReference type="PROSITE" id="PS50931"/>
    </source>
</evidence>
<dbReference type="Proteomes" id="UP000239406">
    <property type="component" value="Unassembled WGS sequence"/>
</dbReference>
<gene>
    <name evidence="6" type="ORF">C1702_03580</name>
    <name evidence="7" type="ORF">EV676_104153</name>
</gene>
<dbReference type="OrthoDB" id="9076738at2"/>
<dbReference type="InterPro" id="IPR005119">
    <property type="entry name" value="LysR_subst-bd"/>
</dbReference>
<dbReference type="InterPro" id="IPR058163">
    <property type="entry name" value="LysR-type_TF_proteobact-type"/>
</dbReference>
<evidence type="ECO:0000313" key="6">
    <source>
        <dbReference type="EMBL" id="PPE71056.1"/>
    </source>
</evidence>
<dbReference type="AlphaFoldDB" id="A0A2S5T7X0"/>
<evidence type="ECO:0000256" key="1">
    <source>
        <dbReference type="ARBA" id="ARBA00009437"/>
    </source>
</evidence>
<dbReference type="SUPFAM" id="SSF46785">
    <property type="entry name" value="Winged helix' DNA-binding domain"/>
    <property type="match status" value="1"/>
</dbReference>
<dbReference type="GO" id="GO:0006351">
    <property type="term" value="P:DNA-templated transcription"/>
    <property type="evidence" value="ECO:0007669"/>
    <property type="project" value="TreeGrafter"/>
</dbReference>
<evidence type="ECO:0000313" key="9">
    <source>
        <dbReference type="Proteomes" id="UP000294772"/>
    </source>
</evidence>
<evidence type="ECO:0000313" key="7">
    <source>
        <dbReference type="EMBL" id="TCP07598.1"/>
    </source>
</evidence>
<dbReference type="CDD" id="cd08472">
    <property type="entry name" value="PBP2_CrgA_like_3"/>
    <property type="match status" value="1"/>
</dbReference>
<keyword evidence="8" id="KW-1185">Reference proteome</keyword>
<protein>
    <submittedName>
        <fullName evidence="6">LysR family transcriptional regulator</fullName>
    </submittedName>
</protein>
<dbReference type="PANTHER" id="PTHR30537">
    <property type="entry name" value="HTH-TYPE TRANSCRIPTIONAL REGULATOR"/>
    <property type="match status" value="1"/>
</dbReference>
<dbReference type="SUPFAM" id="SSF53850">
    <property type="entry name" value="Periplasmic binding protein-like II"/>
    <property type="match status" value="1"/>
</dbReference>
<name>A0A2S5T7X0_9BURK</name>
<keyword evidence="3" id="KW-0238">DNA-binding</keyword>
<dbReference type="Pfam" id="PF03466">
    <property type="entry name" value="LysR_substrate"/>
    <property type="match status" value="1"/>
</dbReference>
<feature type="domain" description="HTH lysR-type" evidence="5">
    <location>
        <begin position="1"/>
        <end position="59"/>
    </location>
</feature>
<keyword evidence="2" id="KW-0805">Transcription regulation</keyword>
<dbReference type="EMBL" id="PSNY01000003">
    <property type="protein sequence ID" value="PPE71056.1"/>
    <property type="molecule type" value="Genomic_DNA"/>
</dbReference>
<dbReference type="RefSeq" id="WP_104356317.1">
    <property type="nucleotide sequence ID" value="NZ_CP064338.1"/>
</dbReference>
<proteinExistence type="inferred from homology"/>
<dbReference type="Proteomes" id="UP000294772">
    <property type="component" value="Unassembled WGS sequence"/>
</dbReference>
<dbReference type="GO" id="GO:0003700">
    <property type="term" value="F:DNA-binding transcription factor activity"/>
    <property type="evidence" value="ECO:0007669"/>
    <property type="project" value="InterPro"/>
</dbReference>
<dbReference type="Gene3D" id="1.10.10.10">
    <property type="entry name" value="Winged helix-like DNA-binding domain superfamily/Winged helix DNA-binding domain"/>
    <property type="match status" value="1"/>
</dbReference>
<dbReference type="InterPro" id="IPR036388">
    <property type="entry name" value="WH-like_DNA-bd_sf"/>
</dbReference>
<dbReference type="InterPro" id="IPR036390">
    <property type="entry name" value="WH_DNA-bd_sf"/>
</dbReference>
<dbReference type="Gene3D" id="3.40.190.290">
    <property type="match status" value="1"/>
</dbReference>
<accession>A0A2S5T7X0</accession>
<dbReference type="GO" id="GO:0043565">
    <property type="term" value="F:sequence-specific DNA binding"/>
    <property type="evidence" value="ECO:0007669"/>
    <property type="project" value="TreeGrafter"/>
</dbReference>
<organism evidence="6 8">
    <name type="scientific">Caldimonas thermodepolymerans</name>
    <dbReference type="NCBI Taxonomy" id="215580"/>
    <lineage>
        <taxon>Bacteria</taxon>
        <taxon>Pseudomonadati</taxon>
        <taxon>Pseudomonadota</taxon>
        <taxon>Betaproteobacteria</taxon>
        <taxon>Burkholderiales</taxon>
        <taxon>Sphaerotilaceae</taxon>
        <taxon>Caldimonas</taxon>
    </lineage>
</organism>
<dbReference type="FunFam" id="1.10.10.10:FF:000001">
    <property type="entry name" value="LysR family transcriptional regulator"/>
    <property type="match status" value="1"/>
</dbReference>
<sequence>MDRFQAMQVFVRVVEAGTFSKAADSLQLPKPTVTRLIQALEAHLETRLLNRTTRRVTVTADGAAYYDRALRLLSELDELESSMSRARRNPKGRLRIDVAAPVAQLLLIPALPDFHARYPDIQIDLGVTDRPVDLIGENVDCVLRAGELTDQSLVARRIGEFHSIVCASPEYLRRHGTPRHPTDLESDRHVVVNHFSHRSGRIFPFQFTDEKGERLEIRGRHVLSVNDASALLAAGLAGLGVIRTSTFMAQMHIGAGHLVPLLLDWCADAVPIYVVYPPNRHLSAKVRVFVDWVADLFARSDLIHRKCSLPKPQPNAAMPAAADNGAVAMSV</sequence>
<keyword evidence="4" id="KW-0804">Transcription</keyword>
<evidence type="ECO:0000256" key="2">
    <source>
        <dbReference type="ARBA" id="ARBA00023015"/>
    </source>
</evidence>